<dbReference type="STRING" id="1121898.GCA_000422725_01061"/>
<gene>
    <name evidence="15" type="ORF">Q766_02940</name>
</gene>
<dbReference type="SUPFAM" id="SSF56784">
    <property type="entry name" value="HAD-like"/>
    <property type="match status" value="1"/>
</dbReference>
<dbReference type="InterPro" id="IPR001757">
    <property type="entry name" value="P_typ_ATPase"/>
</dbReference>
<keyword evidence="6" id="KW-0547">Nucleotide-binding</keyword>
<comment type="subcellular location">
    <subcellularLocation>
        <location evidence="1">Cell membrane</location>
        <topology evidence="1">Multi-pass membrane protein</topology>
    </subcellularLocation>
</comment>
<keyword evidence="16" id="KW-1185">Reference proteome</keyword>
<dbReference type="OrthoDB" id="1521937at2"/>
<organism evidence="15 16">
    <name type="scientific">Flavobacterium subsaxonicum WB 4.1-42 = DSM 21790</name>
    <dbReference type="NCBI Taxonomy" id="1121898"/>
    <lineage>
        <taxon>Bacteria</taxon>
        <taxon>Pseudomonadati</taxon>
        <taxon>Bacteroidota</taxon>
        <taxon>Flavobacteriia</taxon>
        <taxon>Flavobacteriales</taxon>
        <taxon>Flavobacteriaceae</taxon>
        <taxon>Flavobacterium</taxon>
    </lineage>
</organism>
<feature type="domain" description="Cation-transporting P-type ATPase N-terminal" evidence="14">
    <location>
        <begin position="1"/>
        <end position="75"/>
    </location>
</feature>
<dbReference type="Gene3D" id="1.20.1110.10">
    <property type="entry name" value="Calcium-transporting ATPase, transmembrane domain"/>
    <property type="match status" value="1"/>
</dbReference>
<dbReference type="InterPro" id="IPR008250">
    <property type="entry name" value="ATPase_P-typ_transduc_dom_A_sf"/>
</dbReference>
<sequence length="883" mass="95280">MWFDKSVSEILEEFHVNPATGLTGAAIPGLQEKYGPNELTARDRKSIFILFLSQLKDWLIYILLAAVIITIFMGEYIDAAIIATVIILNAVIGLVQEVKAGNAIEALKTIISHKAIVKRDGAITEIEATALVPGDIVLLDAGRYVPADLRLLESAELKVDESALTGESLPATKDAKANLTDANTPLGEQSNVLFMSTLVTSGRGVGVVVATGMKTELGKIAGLISNQDPYKTPLELRLDRLGKTLGKIAIGICAFIFAVSYFQGRNILDMFLLSISLAVASIPEGLTAIVAIVLSLGVTRMSKKNAIIRRLAAVETLGSVTNICTDKTGTLTLNQMTVTEFYCLDGKTVSGTATYSDTNSKKLLCTAMILCSDATYENSHGTGDPTEIALLKWGNEMGIDSTALRKNNTRVAELPFDSDRKLMSVVTEEGDKFTVYTKGAIGSLLKVCTHVLEDGKLAPLTSGLQDQFRKITSAMSSKALRTLGAAYKHAERIPTMEGMENSLVLIGLVGMIDPPRKEAKESIQKAKNAGIITIMITGDHKETAFAIAHEMGIAERLDQAITGPEIDSLSAADFARTVSNYRVFARVSPEHKINIVCSLKAKGNIVSMTGDGVNDAPSLKAADIGVAMGITGTDVAKEAADMILTDDNFATIVVAVEQGRNIYNNIKKSVIFLLSCNLGEVVTMFVCLLLGWDAPLIATQLLWINLLTDSLPAIALGIDTPDPGVMKQKPRSPMESFFSDGAGLRTIIGGLLIGAVTITAFWYGHYEHGYSPLDESIPKSTLEYARSMAFMVLVVAQLLYALAMRKRHKTIIEVGFFSNKFLLGAIFFGLAMQMMLISIPFMQKAFNLQPLDGCGWAMVSFLGLLPLLVKELYKIFARAFDKG</sequence>
<evidence type="ECO:0000256" key="11">
    <source>
        <dbReference type="ARBA" id="ARBA00023136"/>
    </source>
</evidence>
<dbReference type="InterPro" id="IPR004014">
    <property type="entry name" value="ATPase_P-typ_cation-transptr_N"/>
</dbReference>
<feature type="transmembrane region" description="Helical" evidence="13">
    <location>
        <begin position="742"/>
        <end position="764"/>
    </location>
</feature>
<feature type="transmembrane region" description="Helical" evidence="13">
    <location>
        <begin position="47"/>
        <end position="73"/>
    </location>
</feature>
<feature type="transmembrane region" description="Helical" evidence="13">
    <location>
        <begin position="245"/>
        <end position="264"/>
    </location>
</feature>
<dbReference type="InterPro" id="IPR059000">
    <property type="entry name" value="ATPase_P-type_domA"/>
</dbReference>
<dbReference type="InterPro" id="IPR006068">
    <property type="entry name" value="ATPase_P-typ_cation-transptr_C"/>
</dbReference>
<evidence type="ECO:0000313" key="16">
    <source>
        <dbReference type="Proteomes" id="UP000030111"/>
    </source>
</evidence>
<comment type="catalytic activity">
    <reaction evidence="12">
        <text>Ca(2+)(in) + ATP + H2O = Ca(2+)(out) + ADP + phosphate + H(+)</text>
        <dbReference type="Rhea" id="RHEA:18105"/>
        <dbReference type="ChEBI" id="CHEBI:15377"/>
        <dbReference type="ChEBI" id="CHEBI:15378"/>
        <dbReference type="ChEBI" id="CHEBI:29108"/>
        <dbReference type="ChEBI" id="CHEBI:30616"/>
        <dbReference type="ChEBI" id="CHEBI:43474"/>
        <dbReference type="ChEBI" id="CHEBI:456216"/>
        <dbReference type="EC" id="7.2.2.10"/>
    </reaction>
</comment>
<evidence type="ECO:0000256" key="6">
    <source>
        <dbReference type="ARBA" id="ARBA00022741"/>
    </source>
</evidence>
<dbReference type="Pfam" id="PF00689">
    <property type="entry name" value="Cation_ATPase_C"/>
    <property type="match status" value="1"/>
</dbReference>
<dbReference type="GO" id="GO:0005886">
    <property type="term" value="C:plasma membrane"/>
    <property type="evidence" value="ECO:0007669"/>
    <property type="project" value="UniProtKB-SubCell"/>
</dbReference>
<dbReference type="InterPro" id="IPR036412">
    <property type="entry name" value="HAD-like_sf"/>
</dbReference>
<dbReference type="Gene3D" id="2.70.150.10">
    <property type="entry name" value="Calcium-transporting ATPase, cytoplasmic transduction domain A"/>
    <property type="match status" value="1"/>
</dbReference>
<dbReference type="Gene3D" id="3.40.1110.10">
    <property type="entry name" value="Calcium-transporting ATPase, cytoplasmic domain N"/>
    <property type="match status" value="1"/>
</dbReference>
<keyword evidence="11 13" id="KW-0472">Membrane</keyword>
<evidence type="ECO:0000256" key="5">
    <source>
        <dbReference type="ARBA" id="ARBA00022723"/>
    </source>
</evidence>
<dbReference type="SFLD" id="SFLDG00002">
    <property type="entry name" value="C1.7:_P-type_atpase_like"/>
    <property type="match status" value="1"/>
</dbReference>
<evidence type="ECO:0000256" key="10">
    <source>
        <dbReference type="ARBA" id="ARBA00022989"/>
    </source>
</evidence>
<feature type="transmembrane region" description="Helical" evidence="13">
    <location>
        <begin position="79"/>
        <end position="98"/>
    </location>
</feature>
<dbReference type="InterPro" id="IPR044492">
    <property type="entry name" value="P_typ_ATPase_HD_dom"/>
</dbReference>
<dbReference type="EMBL" id="JRLY01000001">
    <property type="protein sequence ID" value="KGO95077.1"/>
    <property type="molecule type" value="Genomic_DNA"/>
</dbReference>
<evidence type="ECO:0000256" key="7">
    <source>
        <dbReference type="ARBA" id="ARBA00022840"/>
    </source>
</evidence>
<dbReference type="SUPFAM" id="SSF81653">
    <property type="entry name" value="Calcium ATPase, transduction domain A"/>
    <property type="match status" value="1"/>
</dbReference>
<proteinExistence type="inferred from homology"/>
<dbReference type="GO" id="GO:0005388">
    <property type="term" value="F:P-type calcium transporter activity"/>
    <property type="evidence" value="ECO:0007669"/>
    <property type="project" value="UniProtKB-EC"/>
</dbReference>
<dbReference type="Proteomes" id="UP000030111">
    <property type="component" value="Unassembled WGS sequence"/>
</dbReference>
<keyword evidence="10 13" id="KW-1133">Transmembrane helix</keyword>
<dbReference type="AlphaFoldDB" id="A0A0A2MQX2"/>
<dbReference type="Gene3D" id="3.40.50.1000">
    <property type="entry name" value="HAD superfamily/HAD-like"/>
    <property type="match status" value="1"/>
</dbReference>
<dbReference type="SFLD" id="SFLDF00027">
    <property type="entry name" value="p-type_atpase"/>
    <property type="match status" value="1"/>
</dbReference>
<accession>A0A0A2MQX2</accession>
<dbReference type="InterPro" id="IPR018303">
    <property type="entry name" value="ATPase_P-typ_P_site"/>
</dbReference>
<dbReference type="GO" id="GO:0046872">
    <property type="term" value="F:metal ion binding"/>
    <property type="evidence" value="ECO:0007669"/>
    <property type="project" value="UniProtKB-KW"/>
</dbReference>
<keyword evidence="9" id="KW-1278">Translocase</keyword>
<feature type="transmembrane region" description="Helical" evidence="13">
    <location>
        <begin position="855"/>
        <end position="873"/>
    </location>
</feature>
<evidence type="ECO:0000256" key="8">
    <source>
        <dbReference type="ARBA" id="ARBA00022842"/>
    </source>
</evidence>
<dbReference type="PROSITE" id="PS00154">
    <property type="entry name" value="ATPASE_E1_E2"/>
    <property type="match status" value="1"/>
</dbReference>
<evidence type="ECO:0000256" key="13">
    <source>
        <dbReference type="SAM" id="Phobius"/>
    </source>
</evidence>
<dbReference type="eggNOG" id="COG0474">
    <property type="taxonomic scope" value="Bacteria"/>
</dbReference>
<feature type="transmembrane region" description="Helical" evidence="13">
    <location>
        <begin position="670"/>
        <end position="691"/>
    </location>
</feature>
<dbReference type="GO" id="GO:0016887">
    <property type="term" value="F:ATP hydrolysis activity"/>
    <property type="evidence" value="ECO:0007669"/>
    <property type="project" value="InterPro"/>
</dbReference>
<evidence type="ECO:0000313" key="15">
    <source>
        <dbReference type="EMBL" id="KGO95077.1"/>
    </source>
</evidence>
<comment type="similarity">
    <text evidence="2">Belongs to the cation transport ATPase (P-type) (TC 3.A.3) family. Type IIA subfamily.</text>
</comment>
<evidence type="ECO:0000256" key="9">
    <source>
        <dbReference type="ARBA" id="ARBA00022967"/>
    </source>
</evidence>
<dbReference type="NCBIfam" id="TIGR01494">
    <property type="entry name" value="ATPase_P-type"/>
    <property type="match status" value="2"/>
</dbReference>
<comment type="caution">
    <text evidence="15">The sequence shown here is derived from an EMBL/GenBank/DDBJ whole genome shotgun (WGS) entry which is preliminary data.</text>
</comment>
<evidence type="ECO:0000256" key="12">
    <source>
        <dbReference type="ARBA" id="ARBA00048694"/>
    </source>
</evidence>
<evidence type="ECO:0000259" key="14">
    <source>
        <dbReference type="SMART" id="SM00831"/>
    </source>
</evidence>
<keyword evidence="8" id="KW-0460">Magnesium</keyword>
<dbReference type="SUPFAM" id="SSF81660">
    <property type="entry name" value="Metal cation-transporting ATPase, ATP-binding domain N"/>
    <property type="match status" value="1"/>
</dbReference>
<dbReference type="Pfam" id="PF00122">
    <property type="entry name" value="E1-E2_ATPase"/>
    <property type="match status" value="1"/>
</dbReference>
<protein>
    <submittedName>
        <fullName evidence="15">ATPase</fullName>
    </submittedName>
</protein>
<evidence type="ECO:0000256" key="1">
    <source>
        <dbReference type="ARBA" id="ARBA00004651"/>
    </source>
</evidence>
<dbReference type="GO" id="GO:0005524">
    <property type="term" value="F:ATP binding"/>
    <property type="evidence" value="ECO:0007669"/>
    <property type="project" value="UniProtKB-KW"/>
</dbReference>
<dbReference type="InterPro" id="IPR023214">
    <property type="entry name" value="HAD_sf"/>
</dbReference>
<evidence type="ECO:0000256" key="4">
    <source>
        <dbReference type="ARBA" id="ARBA00022692"/>
    </source>
</evidence>
<dbReference type="InterPro" id="IPR023298">
    <property type="entry name" value="ATPase_P-typ_TM_dom_sf"/>
</dbReference>
<feature type="transmembrane region" description="Helical" evidence="13">
    <location>
        <begin position="697"/>
        <end position="721"/>
    </location>
</feature>
<dbReference type="FunFam" id="3.40.50.1000:FF:000028">
    <property type="entry name" value="Calcium-transporting P-type ATPase, putative"/>
    <property type="match status" value="1"/>
</dbReference>
<feature type="transmembrane region" description="Helical" evidence="13">
    <location>
        <begin position="270"/>
        <end position="294"/>
    </location>
</feature>
<keyword evidence="3" id="KW-1003">Cell membrane</keyword>
<dbReference type="Pfam" id="PF00690">
    <property type="entry name" value="Cation_ATPase_N"/>
    <property type="match status" value="1"/>
</dbReference>
<dbReference type="PANTHER" id="PTHR42861">
    <property type="entry name" value="CALCIUM-TRANSPORTING ATPASE"/>
    <property type="match status" value="1"/>
</dbReference>
<dbReference type="SMART" id="SM00831">
    <property type="entry name" value="Cation_ATPase_N"/>
    <property type="match status" value="1"/>
</dbReference>
<evidence type="ECO:0000256" key="2">
    <source>
        <dbReference type="ARBA" id="ARBA00005675"/>
    </source>
</evidence>
<dbReference type="PRINTS" id="PR00119">
    <property type="entry name" value="CATATPASE"/>
</dbReference>
<dbReference type="GO" id="GO:0140352">
    <property type="term" value="P:export from cell"/>
    <property type="evidence" value="ECO:0007669"/>
    <property type="project" value="UniProtKB-ARBA"/>
</dbReference>
<keyword evidence="7" id="KW-0067">ATP-binding</keyword>
<dbReference type="RefSeq" id="WP_026992455.1">
    <property type="nucleotide sequence ID" value="NZ_JRLY01000001.1"/>
</dbReference>
<dbReference type="InterPro" id="IPR023299">
    <property type="entry name" value="ATPase_P-typ_cyto_dom_N"/>
</dbReference>
<dbReference type="SFLD" id="SFLDS00003">
    <property type="entry name" value="Haloacid_Dehalogenase"/>
    <property type="match status" value="1"/>
</dbReference>
<dbReference type="PRINTS" id="PR00120">
    <property type="entry name" value="HATPASE"/>
</dbReference>
<keyword evidence="4 13" id="KW-0812">Transmembrane</keyword>
<dbReference type="SUPFAM" id="SSF81665">
    <property type="entry name" value="Calcium ATPase, transmembrane domain M"/>
    <property type="match status" value="1"/>
</dbReference>
<reference evidence="15 16" key="1">
    <citation type="submission" date="2013-09" db="EMBL/GenBank/DDBJ databases">
        <authorList>
            <person name="Zeng Z."/>
            <person name="Chen C."/>
        </authorList>
    </citation>
    <scope>NUCLEOTIDE SEQUENCE [LARGE SCALE GENOMIC DNA]</scope>
    <source>
        <strain evidence="15 16">WB 4.1-42</strain>
    </source>
</reference>
<name>A0A0A2MQX2_9FLAO</name>
<dbReference type="Pfam" id="PF13246">
    <property type="entry name" value="Cation_ATPase"/>
    <property type="match status" value="1"/>
</dbReference>
<feature type="transmembrane region" description="Helical" evidence="13">
    <location>
        <begin position="822"/>
        <end position="843"/>
    </location>
</feature>
<keyword evidence="5" id="KW-0479">Metal-binding</keyword>
<dbReference type="FunFam" id="2.70.150.10:FF:000016">
    <property type="entry name" value="Calcium-transporting P-type ATPase putative"/>
    <property type="match status" value="1"/>
</dbReference>
<feature type="transmembrane region" description="Helical" evidence="13">
    <location>
        <begin position="784"/>
        <end position="802"/>
    </location>
</feature>
<evidence type="ECO:0000256" key="3">
    <source>
        <dbReference type="ARBA" id="ARBA00022475"/>
    </source>
</evidence>
<dbReference type="FunFam" id="1.20.1110.10:FF:000065">
    <property type="entry name" value="Sarcoplasmic/endoplasmic reticulum calcium ATPase 1"/>
    <property type="match status" value="1"/>
</dbReference>